<dbReference type="AlphaFoldDB" id="A0A0E0CJF4"/>
<evidence type="ECO:0000313" key="1">
    <source>
        <dbReference type="EnsemblPlants" id="OMERI02G13850.1"/>
    </source>
</evidence>
<dbReference type="Proteomes" id="UP000008021">
    <property type="component" value="Chromosome 2"/>
</dbReference>
<keyword evidence="2" id="KW-1185">Reference proteome</keyword>
<name>A0A0E0CJF4_9ORYZ</name>
<protein>
    <submittedName>
        <fullName evidence="1">Uncharacterized protein</fullName>
    </submittedName>
</protein>
<proteinExistence type="predicted"/>
<reference evidence="1" key="1">
    <citation type="submission" date="2015-04" db="UniProtKB">
        <authorList>
            <consortium name="EnsemblPlants"/>
        </authorList>
    </citation>
    <scope>IDENTIFICATION</scope>
</reference>
<evidence type="ECO:0000313" key="2">
    <source>
        <dbReference type="Proteomes" id="UP000008021"/>
    </source>
</evidence>
<organism evidence="1">
    <name type="scientific">Oryza meridionalis</name>
    <dbReference type="NCBI Taxonomy" id="40149"/>
    <lineage>
        <taxon>Eukaryota</taxon>
        <taxon>Viridiplantae</taxon>
        <taxon>Streptophyta</taxon>
        <taxon>Embryophyta</taxon>
        <taxon>Tracheophyta</taxon>
        <taxon>Spermatophyta</taxon>
        <taxon>Magnoliopsida</taxon>
        <taxon>Liliopsida</taxon>
        <taxon>Poales</taxon>
        <taxon>Poaceae</taxon>
        <taxon>BOP clade</taxon>
        <taxon>Oryzoideae</taxon>
        <taxon>Oryzeae</taxon>
        <taxon>Oryzinae</taxon>
        <taxon>Oryza</taxon>
    </lineage>
</organism>
<dbReference type="EnsemblPlants" id="OMERI02G13850.1">
    <property type="protein sequence ID" value="OMERI02G13850.1"/>
    <property type="gene ID" value="OMERI02G13850"/>
</dbReference>
<accession>A0A0E0CJF4</accession>
<dbReference type="Gramene" id="OMERI02G13850.1">
    <property type="protein sequence ID" value="OMERI02G13850.1"/>
    <property type="gene ID" value="OMERI02G13850"/>
</dbReference>
<sequence length="76" mass="8680">MELGSNAWHGRDLHPRRVVSLVERLGRAQGMEAALATAMEAGHRRLLLQRETTEVAELKERIFHKYLVLAKKMTNS</sequence>
<dbReference type="HOGENOM" id="CLU_2658667_0_0_1"/>
<reference evidence="1" key="2">
    <citation type="submission" date="2018-05" db="EMBL/GenBank/DDBJ databases">
        <title>OmerRS3 (Oryza meridionalis Reference Sequence Version 3).</title>
        <authorList>
            <person name="Zhang J."/>
            <person name="Kudrna D."/>
            <person name="Lee S."/>
            <person name="Talag J."/>
            <person name="Welchert J."/>
            <person name="Wing R.A."/>
        </authorList>
    </citation>
    <scope>NUCLEOTIDE SEQUENCE [LARGE SCALE GENOMIC DNA]</scope>
    <source>
        <strain evidence="1">cv. OR44</strain>
    </source>
</reference>